<reference evidence="1 2" key="1">
    <citation type="submission" date="2019-03" db="EMBL/GenBank/DDBJ databases">
        <title>Rhizobium sp. nov., an bacterium isolated from biocrust in Mu Us Desert.</title>
        <authorList>
            <person name="Lixiong L."/>
        </authorList>
    </citation>
    <scope>NUCLEOTIDE SEQUENCE [LARGE SCALE GENOMIC DNA]</scope>
    <source>
        <strain evidence="1 2">SPY-1</strain>
    </source>
</reference>
<protein>
    <submittedName>
        <fullName evidence="1">Uncharacterized protein</fullName>
    </submittedName>
</protein>
<dbReference type="EMBL" id="SMTL01000007">
    <property type="protein sequence ID" value="TDK31268.1"/>
    <property type="molecule type" value="Genomic_DNA"/>
</dbReference>
<dbReference type="AlphaFoldDB" id="A0A4V3ANH4"/>
<accession>A0A4V3ANH4</accession>
<organism evidence="1 2">
    <name type="scientific">Rhizobium deserti</name>
    <dbReference type="NCBI Taxonomy" id="2547961"/>
    <lineage>
        <taxon>Bacteria</taxon>
        <taxon>Pseudomonadati</taxon>
        <taxon>Pseudomonadota</taxon>
        <taxon>Alphaproteobacteria</taxon>
        <taxon>Hyphomicrobiales</taxon>
        <taxon>Rhizobiaceae</taxon>
        <taxon>Rhizobium/Agrobacterium group</taxon>
        <taxon>Rhizobium</taxon>
    </lineage>
</organism>
<proteinExistence type="predicted"/>
<sequence length="178" mass="20335">MAETEFILSLDRLLDFIKEHLLGCLIAKDGPQPVSRAPDNELLSELSLQSQQLFIKHPVFAADDFIFKPHKYAENEQVFRVDQFTGAGHLKMLTLPLPGLTSQMFRVAVSYQSFFVLREAHISPSTELRKFYTSSVATAKRGTRRLELSPGRGMWFQQELLNRHPDLLGTVRASFRRS</sequence>
<evidence type="ECO:0000313" key="2">
    <source>
        <dbReference type="Proteomes" id="UP000295238"/>
    </source>
</evidence>
<comment type="caution">
    <text evidence="1">The sequence shown here is derived from an EMBL/GenBank/DDBJ whole genome shotgun (WGS) entry which is preliminary data.</text>
</comment>
<dbReference type="RefSeq" id="WP_133317984.1">
    <property type="nucleotide sequence ID" value="NZ_SMTL01000007.1"/>
</dbReference>
<dbReference type="Proteomes" id="UP000295238">
    <property type="component" value="Unassembled WGS sequence"/>
</dbReference>
<evidence type="ECO:0000313" key="1">
    <source>
        <dbReference type="EMBL" id="TDK31268.1"/>
    </source>
</evidence>
<dbReference type="OrthoDB" id="8368233at2"/>
<keyword evidence="2" id="KW-1185">Reference proteome</keyword>
<name>A0A4V3ANH4_9HYPH</name>
<gene>
    <name evidence="1" type="ORF">E2F50_20215</name>
</gene>